<organism evidence="3 4">
    <name type="scientific">Oligella ureolytica</name>
    <dbReference type="NCBI Taxonomy" id="90244"/>
    <lineage>
        <taxon>Bacteria</taxon>
        <taxon>Pseudomonadati</taxon>
        <taxon>Pseudomonadota</taxon>
        <taxon>Betaproteobacteria</taxon>
        <taxon>Burkholderiales</taxon>
        <taxon>Alcaligenaceae</taxon>
        <taxon>Oligella</taxon>
    </lineage>
</organism>
<evidence type="ECO:0000256" key="1">
    <source>
        <dbReference type="SAM" id="SignalP"/>
    </source>
</evidence>
<geneLocation type="plasmid" evidence="2 5">
    <name>unnamed</name>
</geneLocation>
<dbReference type="EMBL" id="UGSB01000002">
    <property type="protein sequence ID" value="SUB29772.1"/>
    <property type="molecule type" value="Genomic_DNA"/>
</dbReference>
<keyword evidence="1" id="KW-0732">Signal</keyword>
<keyword evidence="2" id="KW-0614">Plasmid</keyword>
<proteinExistence type="predicted"/>
<evidence type="ECO:0000313" key="5">
    <source>
        <dbReference type="Proteomes" id="UP000594903"/>
    </source>
</evidence>
<dbReference type="NCBIfam" id="NF033894">
    <property type="entry name" value="Eex_IncN"/>
    <property type="match status" value="1"/>
</dbReference>
<dbReference type="Proteomes" id="UP000594903">
    <property type="component" value="Plasmid unnamed"/>
</dbReference>
<gene>
    <name evidence="2" type="ORF">I6G29_00215</name>
    <name evidence="3" type="ORF">NCTC11997_02721</name>
</gene>
<reference evidence="3 4" key="1">
    <citation type="submission" date="2018-06" db="EMBL/GenBank/DDBJ databases">
        <authorList>
            <consortium name="Pathogen Informatics"/>
            <person name="Doyle S."/>
        </authorList>
    </citation>
    <scope>NUCLEOTIDE SEQUENCE [LARGE SCALE GENOMIC DNA]</scope>
    <source>
        <strain evidence="3 4">NCTC11997</strain>
    </source>
</reference>
<sequence>MKKLIIPLLMVLTLSACKDEPTNDVQYYLDNPSERAEKLAECKNNPGEKAIAANCLNAGEAQRKAMFQGSGMPKIQ</sequence>
<feature type="chain" id="PRO_5016690432" evidence="1">
    <location>
        <begin position="19"/>
        <end position="76"/>
    </location>
</feature>
<keyword evidence="5" id="KW-1185">Reference proteome</keyword>
<evidence type="ECO:0000313" key="4">
    <source>
        <dbReference type="Proteomes" id="UP000254603"/>
    </source>
</evidence>
<dbReference type="InterPro" id="IPR047937">
    <property type="entry name" value="Eex_IncN-like"/>
</dbReference>
<keyword evidence="2" id="KW-0449">Lipoprotein</keyword>
<feature type="signal peptide" evidence="1">
    <location>
        <begin position="1"/>
        <end position="18"/>
    </location>
</feature>
<name>A0A379B072_9BURK</name>
<protein>
    <submittedName>
        <fullName evidence="2">EexN family lipoprotein</fullName>
    </submittedName>
</protein>
<dbReference type="Proteomes" id="UP000254603">
    <property type="component" value="Unassembled WGS sequence"/>
</dbReference>
<dbReference type="AlphaFoldDB" id="A0A379B072"/>
<accession>A0A379B072</accession>
<dbReference type="RefSeq" id="WP_018574840.1">
    <property type="nucleotide sequence ID" value="NZ_CP065724.1"/>
</dbReference>
<dbReference type="EMBL" id="CP065724">
    <property type="protein sequence ID" value="QPT38941.1"/>
    <property type="molecule type" value="Genomic_DNA"/>
</dbReference>
<dbReference type="STRING" id="1122619.GCA_000373745_01668"/>
<evidence type="ECO:0000313" key="2">
    <source>
        <dbReference type="EMBL" id="QPT38941.1"/>
    </source>
</evidence>
<dbReference type="PROSITE" id="PS51257">
    <property type="entry name" value="PROKAR_LIPOPROTEIN"/>
    <property type="match status" value="1"/>
</dbReference>
<evidence type="ECO:0000313" key="3">
    <source>
        <dbReference type="EMBL" id="SUB29772.1"/>
    </source>
</evidence>
<dbReference type="OrthoDB" id="6944087at2"/>
<reference evidence="2 5" key="2">
    <citation type="submission" date="2020-12" db="EMBL/GenBank/DDBJ databases">
        <title>FDA dAtabase for Regulatory Grade micrObial Sequences (FDA-ARGOS): Supporting development and validation of Infectious Disease Dx tests.</title>
        <authorList>
            <person name="Sproer C."/>
            <person name="Gronow S."/>
            <person name="Severitt S."/>
            <person name="Schroder I."/>
            <person name="Tallon L."/>
            <person name="Sadzewicz L."/>
            <person name="Zhao X."/>
            <person name="Boylan J."/>
            <person name="Ott S."/>
            <person name="Bowen H."/>
            <person name="Vavikolanu K."/>
            <person name="Mehta A."/>
            <person name="Aluvathingal J."/>
            <person name="Nadendla S."/>
            <person name="Lowell S."/>
            <person name="Myers T."/>
            <person name="Yan Y."/>
            <person name="Sichtig H."/>
        </authorList>
    </citation>
    <scope>NUCLEOTIDE SEQUENCE [LARGE SCALE GENOMIC DNA]</scope>
    <source>
        <strain evidence="2 5">FDAARGOS_872</strain>
        <plasmid evidence="2 5">unnamed</plasmid>
    </source>
</reference>